<organism evidence="2 3">
    <name type="scientific">Arachnia propionica</name>
    <dbReference type="NCBI Taxonomy" id="1750"/>
    <lineage>
        <taxon>Bacteria</taxon>
        <taxon>Bacillati</taxon>
        <taxon>Actinomycetota</taxon>
        <taxon>Actinomycetes</taxon>
        <taxon>Propionibacteriales</taxon>
        <taxon>Propionibacteriaceae</taxon>
        <taxon>Arachnia</taxon>
    </lineage>
</organism>
<accession>A0AB37I5M9</accession>
<dbReference type="AlphaFoldDB" id="A0AB37I5M9"/>
<proteinExistence type="predicted"/>
<feature type="transmembrane region" description="Helical" evidence="1">
    <location>
        <begin position="31"/>
        <end position="57"/>
    </location>
</feature>
<keyword evidence="1" id="KW-1133">Transmembrane helix</keyword>
<dbReference type="EMBL" id="CP072385">
    <property type="protein sequence ID" value="QUC11692.1"/>
    <property type="molecule type" value="Genomic_DNA"/>
</dbReference>
<dbReference type="RefSeq" id="WP_123824109.1">
    <property type="nucleotide sequence ID" value="NZ_CP040007.1"/>
</dbReference>
<reference evidence="2" key="1">
    <citation type="submission" date="2021-03" db="EMBL/GenBank/DDBJ databases">
        <title>Human Oral Microbial Genomes.</title>
        <authorList>
            <person name="Johnston C.D."/>
            <person name="Chen T."/>
            <person name="Dewhirst F.E."/>
        </authorList>
    </citation>
    <scope>NUCLEOTIDE SEQUENCE</scope>
    <source>
        <strain evidence="2">F0714</strain>
    </source>
</reference>
<gene>
    <name evidence="2" type="ORF">J5A53_03050</name>
</gene>
<evidence type="ECO:0000256" key="1">
    <source>
        <dbReference type="SAM" id="Phobius"/>
    </source>
</evidence>
<name>A0AB37I5M9_9ACTN</name>
<sequence length="63" mass="7173">MNNRSTRLLIGALSLLVSAVCVEMTLCVLGRIWLPVMLVAGGIGLVVAGVWGLMWWWRNRFWW</sequence>
<evidence type="ECO:0000313" key="3">
    <source>
        <dbReference type="Proteomes" id="UP000677180"/>
    </source>
</evidence>
<dbReference type="Proteomes" id="UP000677180">
    <property type="component" value="Chromosome"/>
</dbReference>
<protein>
    <submittedName>
        <fullName evidence="2">Uncharacterized protein</fullName>
    </submittedName>
</protein>
<keyword evidence="1" id="KW-0812">Transmembrane</keyword>
<evidence type="ECO:0000313" key="2">
    <source>
        <dbReference type="EMBL" id="QUC11692.1"/>
    </source>
</evidence>
<keyword evidence="1" id="KW-0472">Membrane</keyword>